<dbReference type="GO" id="GO:0015658">
    <property type="term" value="F:branched-chain amino acid transmembrane transporter activity"/>
    <property type="evidence" value="ECO:0007669"/>
    <property type="project" value="InterPro"/>
</dbReference>
<evidence type="ECO:0000313" key="7">
    <source>
        <dbReference type="EMBL" id="MCP8888039.1"/>
    </source>
</evidence>
<dbReference type="Proteomes" id="UP001060275">
    <property type="component" value="Unassembled WGS sequence"/>
</dbReference>
<dbReference type="RefSeq" id="WP_254675115.1">
    <property type="nucleotide sequence ID" value="NZ_JAMWDU010000004.1"/>
</dbReference>
<keyword evidence="5 6" id="KW-0472">Membrane</keyword>
<feature type="transmembrane region" description="Helical" evidence="6">
    <location>
        <begin position="28"/>
        <end position="48"/>
    </location>
</feature>
<dbReference type="AlphaFoldDB" id="A0A9Q4FTT4"/>
<dbReference type="Pfam" id="PF02653">
    <property type="entry name" value="BPD_transp_2"/>
    <property type="match status" value="1"/>
</dbReference>
<feature type="transmembrane region" description="Helical" evidence="6">
    <location>
        <begin position="202"/>
        <end position="227"/>
    </location>
</feature>
<feature type="transmembrane region" description="Helical" evidence="6">
    <location>
        <begin position="108"/>
        <end position="130"/>
    </location>
</feature>
<proteinExistence type="predicted"/>
<feature type="transmembrane region" description="Helical" evidence="6">
    <location>
        <begin position="248"/>
        <end position="270"/>
    </location>
</feature>
<feature type="transmembrane region" description="Helical" evidence="6">
    <location>
        <begin position="346"/>
        <end position="369"/>
    </location>
</feature>
<evidence type="ECO:0000256" key="4">
    <source>
        <dbReference type="ARBA" id="ARBA00022989"/>
    </source>
</evidence>
<keyword evidence="8" id="KW-1185">Reference proteome</keyword>
<protein>
    <submittedName>
        <fullName evidence="7">Branched-chain amino acid ABC transporter permease</fullName>
    </submittedName>
</protein>
<evidence type="ECO:0000256" key="1">
    <source>
        <dbReference type="ARBA" id="ARBA00004651"/>
    </source>
</evidence>
<gene>
    <name evidence="7" type="ORF">NF348_13015</name>
</gene>
<keyword evidence="4 6" id="KW-1133">Transmembrane helix</keyword>
<evidence type="ECO:0000256" key="6">
    <source>
        <dbReference type="SAM" id="Phobius"/>
    </source>
</evidence>
<comment type="subcellular location">
    <subcellularLocation>
        <location evidence="1">Cell membrane</location>
        <topology evidence="1">Multi-pass membrane protein</topology>
    </subcellularLocation>
</comment>
<evidence type="ECO:0000256" key="2">
    <source>
        <dbReference type="ARBA" id="ARBA00022475"/>
    </source>
</evidence>
<dbReference type="PANTHER" id="PTHR30482:SF17">
    <property type="entry name" value="ABC TRANSPORTER ATP-BINDING PROTEIN"/>
    <property type="match status" value="1"/>
</dbReference>
<accession>A0A9Q4FTT4</accession>
<sequence length="375" mass="39821">MTMAHQHAAAAKTQRPSLTKTQNWPGRLVVYGAVALIGLALAFAPFLFPDVRSQEVAARICVFIVLVASYDLLIGYTGIVSFAHTMFFGLGAYGTAMALKTMGPGFEAILLGGGAGVVAALLLALLIGLLSLRVKAIFFAMVTLSAASVMMVLASQLSDFTGGEDGITYSIPKLFSPATELLTDADGKALRVFGVALNGKLALYYFVFLSALALFLTMTRIVASPLGSVLKAIRENEMRAEAIGYRVVFYRTTIFCIAAIMAASAGILRAVWLKYTGPEVVLSFDIMIDILLMVVIGGMGTMLGAVIGVALMTLAQYYLKDLMALGAEATANLPVVPDLLNPERWLLWLGLGFILLVYFFPSGIAGTLMGKGGSK</sequence>
<name>A0A9Q4FTT4_9HYPH</name>
<evidence type="ECO:0000256" key="5">
    <source>
        <dbReference type="ARBA" id="ARBA00023136"/>
    </source>
</evidence>
<evidence type="ECO:0000313" key="8">
    <source>
        <dbReference type="Proteomes" id="UP001060275"/>
    </source>
</evidence>
<keyword evidence="2" id="KW-1003">Cell membrane</keyword>
<dbReference type="CDD" id="cd06581">
    <property type="entry name" value="TM_PBP1_LivM_like"/>
    <property type="match status" value="1"/>
</dbReference>
<comment type="caution">
    <text evidence="7">The sequence shown here is derived from an EMBL/GenBank/DDBJ whole genome shotgun (WGS) entry which is preliminary data.</text>
</comment>
<feature type="transmembrane region" description="Helical" evidence="6">
    <location>
        <begin position="290"/>
        <end position="315"/>
    </location>
</feature>
<feature type="transmembrane region" description="Helical" evidence="6">
    <location>
        <begin position="137"/>
        <end position="157"/>
    </location>
</feature>
<dbReference type="PANTHER" id="PTHR30482">
    <property type="entry name" value="HIGH-AFFINITY BRANCHED-CHAIN AMINO ACID TRANSPORT SYSTEM PERMEASE"/>
    <property type="match status" value="1"/>
</dbReference>
<dbReference type="InterPro" id="IPR001851">
    <property type="entry name" value="ABC_transp_permease"/>
</dbReference>
<dbReference type="InterPro" id="IPR043428">
    <property type="entry name" value="LivM-like"/>
</dbReference>
<feature type="transmembrane region" description="Helical" evidence="6">
    <location>
        <begin position="60"/>
        <end position="88"/>
    </location>
</feature>
<organism evidence="7 8">
    <name type="scientific">Devosia ureilytica</name>
    <dbReference type="NCBI Taxonomy" id="2952754"/>
    <lineage>
        <taxon>Bacteria</taxon>
        <taxon>Pseudomonadati</taxon>
        <taxon>Pseudomonadota</taxon>
        <taxon>Alphaproteobacteria</taxon>
        <taxon>Hyphomicrobiales</taxon>
        <taxon>Devosiaceae</taxon>
        <taxon>Devosia</taxon>
    </lineage>
</organism>
<reference evidence="7" key="1">
    <citation type="submission" date="2022-06" db="EMBL/GenBank/DDBJ databases">
        <title>Devosia sp. XJ19-45 genome assembly.</title>
        <authorList>
            <person name="Li B."/>
            <person name="Cai M."/>
            <person name="Nie G."/>
            <person name="Li W."/>
        </authorList>
    </citation>
    <scope>NUCLEOTIDE SEQUENCE</scope>
    <source>
        <strain evidence="7">XJ19-45</strain>
    </source>
</reference>
<evidence type="ECO:0000256" key="3">
    <source>
        <dbReference type="ARBA" id="ARBA00022692"/>
    </source>
</evidence>
<keyword evidence="3 6" id="KW-0812">Transmembrane</keyword>
<dbReference type="EMBL" id="JAMWDU010000004">
    <property type="protein sequence ID" value="MCP8888039.1"/>
    <property type="molecule type" value="Genomic_DNA"/>
</dbReference>
<dbReference type="GO" id="GO:0005886">
    <property type="term" value="C:plasma membrane"/>
    <property type="evidence" value="ECO:0007669"/>
    <property type="project" value="UniProtKB-SubCell"/>
</dbReference>